<comment type="similarity">
    <text evidence="2">Belongs to the SARM1 family.</text>
</comment>
<proteinExistence type="inferred from homology"/>
<dbReference type="InterPro" id="IPR035897">
    <property type="entry name" value="Toll_tir_struct_dom_sf"/>
</dbReference>
<dbReference type="AlphaFoldDB" id="A0AAE0T3Y2"/>
<dbReference type="GO" id="GO:0003953">
    <property type="term" value="F:NAD+ nucleosidase activity"/>
    <property type="evidence" value="ECO:0007669"/>
    <property type="project" value="InterPro"/>
</dbReference>
<dbReference type="PROSITE" id="PS50104">
    <property type="entry name" value="TIR"/>
    <property type="match status" value="1"/>
</dbReference>
<comment type="caution">
    <text evidence="13">The sequence shown here is derived from an EMBL/GenBank/DDBJ whole genome shotgun (WGS) entry which is preliminary data.</text>
</comment>
<sequence>MDHSDSESEKESGQIPFIEIKGEEKSGVKCFDASKFLERSQSDAALAVHNICSQDIGPSTSMENVSKDKDVLNGTKVSETSKVYFDLSNLDEADITSTVVSKDVKVKFRLDQDLDTQKEESVVTYLSYSSPVSSPSVCLRCVETNTLHEQTEVQEEKIVAAFATTEEVPVCTFYTKYPLLVQQTHGQDSHQAWVLKTDNIKLRYQNYCYNLERSITALKRVSIDEEAVHLREILGILKDAWSFPVYGRDLAYCLCDIIRNEGILDLIVKNCDMECKETLMASISLLEQVMSTKNRETIAEDGLEKVVKMTYKNIGNCELAQETTGILENLFKVSNEVSAKVIEYGGLNVILYWCRSSNTKILRRCAKAFANLALFGGPENQEIMAARKVPEWLFPLAFMEDNLIRYYACLAIASLVSNKEIEASVIKSGTLDLVFPFITSVKPAEFAKSDYFHRQGRDENWLQKLKPLLCSRRKESQALAAFHFAMEAGIKAKQGKQEVWIRAKHGSEIFYNIGVIEPLKKVASSPCTMVSKLAAEALQLIGEEVPHKLSQQVPLWTTEDVAHWLTEVGFKEYAQRFVECQIDGDLLLQMEEEDLLESVEMKPRMTRKRFLRELINLKVTADYSSYDPTSIDPWLMGILPELSQYTYQMLRNGMDRELLGTATDEELKTECGIKNGIHRRIILQHLDVLKGDNDELIKSLTNLSNTDQSLLLRRSMDLGASLSLSSHPRPVDVFISYRRSTGSQLASLLKVHLQLRGFSVFLDIDRLRAGKFDENLLLNIKMAKHFILVLTPSSLDRCIGDNDCLDWVHKEIVTALTAKCNIIPILDNCEWPEPEKLPEDMRPICFFNGIRWVHDYQEACISKLECFLNGTLKSQPERMPISRSTSSTASLSQMRNESFDRSSLAVPNEAKLKPQKLVEKASSVRNLITLLEFY</sequence>
<evidence type="ECO:0000256" key="10">
    <source>
        <dbReference type="ARBA" id="ARBA00047304"/>
    </source>
</evidence>
<evidence type="ECO:0000256" key="9">
    <source>
        <dbReference type="ARBA" id="ARBA00023027"/>
    </source>
</evidence>
<keyword evidence="4" id="KW-0963">Cytoplasm</keyword>
<dbReference type="Gene3D" id="1.10.150.50">
    <property type="entry name" value="Transcription Factor, Ets-1"/>
    <property type="match status" value="2"/>
</dbReference>
<evidence type="ECO:0000256" key="7">
    <source>
        <dbReference type="ARBA" id="ARBA00022801"/>
    </source>
</evidence>
<dbReference type="Pfam" id="PF07647">
    <property type="entry name" value="SAM_2"/>
    <property type="match status" value="2"/>
</dbReference>
<dbReference type="Gene3D" id="3.40.50.10140">
    <property type="entry name" value="Toll/interleukin-1 receptor homology (TIR) domain"/>
    <property type="match status" value="1"/>
</dbReference>
<name>A0AAE0T3Y2_9BIVA</name>
<keyword evidence="7" id="KW-0378">Hydrolase</keyword>
<dbReference type="PANTHER" id="PTHR22998">
    <property type="entry name" value="SARM1"/>
    <property type="match status" value="1"/>
</dbReference>
<protein>
    <recommendedName>
        <fullName evidence="3">ADP-ribosyl cyclase/cyclic ADP-ribose hydrolase</fullName>
        <ecNumber evidence="3">3.2.2.6</ecNumber>
    </recommendedName>
</protein>
<evidence type="ECO:0000256" key="3">
    <source>
        <dbReference type="ARBA" id="ARBA00011982"/>
    </source>
</evidence>
<keyword evidence="14" id="KW-1185">Reference proteome</keyword>
<dbReference type="GO" id="GO:0030425">
    <property type="term" value="C:dendrite"/>
    <property type="evidence" value="ECO:0007669"/>
    <property type="project" value="TreeGrafter"/>
</dbReference>
<reference evidence="13" key="1">
    <citation type="journal article" date="2021" name="Genome Biol. Evol.">
        <title>A High-Quality Reference Genome for a Parasitic Bivalve with Doubly Uniparental Inheritance (Bivalvia: Unionida).</title>
        <authorList>
            <person name="Smith C.H."/>
        </authorList>
    </citation>
    <scope>NUCLEOTIDE SEQUENCE</scope>
    <source>
        <strain evidence="13">CHS0354</strain>
    </source>
</reference>
<evidence type="ECO:0000256" key="6">
    <source>
        <dbReference type="ARBA" id="ARBA00022737"/>
    </source>
</evidence>
<dbReference type="PROSITE" id="PS50105">
    <property type="entry name" value="SAM_DOMAIN"/>
    <property type="match status" value="2"/>
</dbReference>
<dbReference type="InterPro" id="IPR000157">
    <property type="entry name" value="TIR_dom"/>
</dbReference>
<dbReference type="FunFam" id="1.10.150.50:FF:000043">
    <property type="entry name" value="Sterile alpha and TIR motif-containing 1"/>
    <property type="match status" value="1"/>
</dbReference>
<dbReference type="SUPFAM" id="SSF48371">
    <property type="entry name" value="ARM repeat"/>
    <property type="match status" value="1"/>
</dbReference>
<evidence type="ECO:0000313" key="14">
    <source>
        <dbReference type="Proteomes" id="UP001195483"/>
    </source>
</evidence>
<dbReference type="GO" id="GO:0048678">
    <property type="term" value="P:response to axon injury"/>
    <property type="evidence" value="ECO:0007669"/>
    <property type="project" value="InterPro"/>
</dbReference>
<dbReference type="EMBL" id="JAEAOA010000519">
    <property type="protein sequence ID" value="KAK3603294.1"/>
    <property type="molecule type" value="Genomic_DNA"/>
</dbReference>
<dbReference type="InterPro" id="IPR039184">
    <property type="entry name" value="SARM1"/>
</dbReference>
<dbReference type="GO" id="GO:0007165">
    <property type="term" value="P:signal transduction"/>
    <property type="evidence" value="ECO:0007669"/>
    <property type="project" value="InterPro"/>
</dbReference>
<evidence type="ECO:0000259" key="11">
    <source>
        <dbReference type="PROSITE" id="PS50104"/>
    </source>
</evidence>
<dbReference type="Gene3D" id="1.25.10.10">
    <property type="entry name" value="Leucine-rich Repeat Variant"/>
    <property type="match status" value="1"/>
</dbReference>
<dbReference type="SMART" id="SM00255">
    <property type="entry name" value="TIR"/>
    <property type="match status" value="1"/>
</dbReference>
<dbReference type="GO" id="GO:0034128">
    <property type="term" value="P:negative regulation of MyD88-independent toll-like receptor signaling pathway"/>
    <property type="evidence" value="ECO:0007669"/>
    <property type="project" value="InterPro"/>
</dbReference>
<dbReference type="GO" id="GO:0035591">
    <property type="term" value="F:signaling adaptor activity"/>
    <property type="evidence" value="ECO:0007669"/>
    <property type="project" value="InterPro"/>
</dbReference>
<reference evidence="13" key="2">
    <citation type="journal article" date="2021" name="Genome Biol. Evol.">
        <title>Developing a high-quality reference genome for a parasitic bivalve with doubly uniparental inheritance (Bivalvia: Unionida).</title>
        <authorList>
            <person name="Smith C.H."/>
        </authorList>
    </citation>
    <scope>NUCLEOTIDE SEQUENCE</scope>
    <source>
        <strain evidence="13">CHS0354</strain>
        <tissue evidence="13">Mantle</tissue>
    </source>
</reference>
<dbReference type="CDD" id="cd24153">
    <property type="entry name" value="SARM1_N"/>
    <property type="match status" value="1"/>
</dbReference>
<dbReference type="GO" id="GO:0061809">
    <property type="term" value="F:NAD+ nucleosidase activity, cyclic ADP-ribose generating"/>
    <property type="evidence" value="ECO:0007669"/>
    <property type="project" value="UniProtKB-EC"/>
</dbReference>
<dbReference type="GO" id="GO:0045087">
    <property type="term" value="P:innate immune response"/>
    <property type="evidence" value="ECO:0007669"/>
    <property type="project" value="UniProtKB-KW"/>
</dbReference>
<dbReference type="SUPFAM" id="SSF52200">
    <property type="entry name" value="Toll/Interleukin receptor TIR domain"/>
    <property type="match status" value="1"/>
</dbReference>
<feature type="domain" description="TIR" evidence="11">
    <location>
        <begin position="729"/>
        <end position="872"/>
    </location>
</feature>
<organism evidence="13 14">
    <name type="scientific">Potamilus streckersoni</name>
    <dbReference type="NCBI Taxonomy" id="2493646"/>
    <lineage>
        <taxon>Eukaryota</taxon>
        <taxon>Metazoa</taxon>
        <taxon>Spiralia</taxon>
        <taxon>Lophotrochozoa</taxon>
        <taxon>Mollusca</taxon>
        <taxon>Bivalvia</taxon>
        <taxon>Autobranchia</taxon>
        <taxon>Heteroconchia</taxon>
        <taxon>Palaeoheterodonta</taxon>
        <taxon>Unionida</taxon>
        <taxon>Unionoidea</taxon>
        <taxon>Unionidae</taxon>
        <taxon>Ambleminae</taxon>
        <taxon>Lampsilini</taxon>
        <taxon>Potamilus</taxon>
    </lineage>
</organism>
<comment type="subcellular location">
    <subcellularLocation>
        <location evidence="1">Cytoplasm</location>
    </subcellularLocation>
</comment>
<evidence type="ECO:0000256" key="1">
    <source>
        <dbReference type="ARBA" id="ARBA00004496"/>
    </source>
</evidence>
<dbReference type="InterPro" id="IPR013761">
    <property type="entry name" value="SAM/pointed_sf"/>
</dbReference>
<keyword evidence="8" id="KW-0391">Immunity</keyword>
<dbReference type="InterPro" id="IPR001660">
    <property type="entry name" value="SAM"/>
</dbReference>
<evidence type="ECO:0000313" key="13">
    <source>
        <dbReference type="EMBL" id="KAK3603294.1"/>
    </source>
</evidence>
<comment type="catalytic activity">
    <reaction evidence="10">
        <text>NAD(+) + H2O = ADP-D-ribose + nicotinamide + H(+)</text>
        <dbReference type="Rhea" id="RHEA:16301"/>
        <dbReference type="ChEBI" id="CHEBI:15377"/>
        <dbReference type="ChEBI" id="CHEBI:15378"/>
        <dbReference type="ChEBI" id="CHEBI:17154"/>
        <dbReference type="ChEBI" id="CHEBI:57540"/>
        <dbReference type="ChEBI" id="CHEBI:57967"/>
        <dbReference type="EC" id="3.2.2.6"/>
    </reaction>
    <physiologicalReaction direction="left-to-right" evidence="10">
        <dbReference type="Rhea" id="RHEA:16302"/>
    </physiologicalReaction>
</comment>
<dbReference type="InterPro" id="IPR011989">
    <property type="entry name" value="ARM-like"/>
</dbReference>
<evidence type="ECO:0000256" key="5">
    <source>
        <dbReference type="ARBA" id="ARBA00022588"/>
    </source>
</evidence>
<dbReference type="EC" id="3.2.2.6" evidence="3"/>
<dbReference type="Proteomes" id="UP001195483">
    <property type="component" value="Unassembled WGS sequence"/>
</dbReference>
<accession>A0AAE0T3Y2</accession>
<dbReference type="SMART" id="SM00454">
    <property type="entry name" value="SAM"/>
    <property type="match status" value="2"/>
</dbReference>
<dbReference type="PANTHER" id="PTHR22998:SF1">
    <property type="entry name" value="NAD(+) HYDROLASE SARM1"/>
    <property type="match status" value="1"/>
</dbReference>
<evidence type="ECO:0000256" key="8">
    <source>
        <dbReference type="ARBA" id="ARBA00022859"/>
    </source>
</evidence>
<feature type="domain" description="SAM" evidence="12">
    <location>
        <begin position="626"/>
        <end position="692"/>
    </location>
</feature>
<dbReference type="Pfam" id="PF13676">
    <property type="entry name" value="TIR_2"/>
    <property type="match status" value="1"/>
</dbReference>
<evidence type="ECO:0000256" key="2">
    <source>
        <dbReference type="ARBA" id="ARBA00008291"/>
    </source>
</evidence>
<feature type="domain" description="SAM" evidence="12">
    <location>
        <begin position="556"/>
        <end position="620"/>
    </location>
</feature>
<keyword evidence="9" id="KW-0520">NAD</keyword>
<evidence type="ECO:0000256" key="4">
    <source>
        <dbReference type="ARBA" id="ARBA00022490"/>
    </source>
</evidence>
<dbReference type="InterPro" id="IPR016024">
    <property type="entry name" value="ARM-type_fold"/>
</dbReference>
<keyword evidence="5" id="KW-0399">Innate immunity</keyword>
<dbReference type="SUPFAM" id="SSF47769">
    <property type="entry name" value="SAM/Pointed domain"/>
    <property type="match status" value="1"/>
</dbReference>
<gene>
    <name evidence="13" type="ORF">CHS0354_007626</name>
</gene>
<keyword evidence="6" id="KW-0677">Repeat</keyword>
<dbReference type="GO" id="GO:0005737">
    <property type="term" value="C:cytoplasm"/>
    <property type="evidence" value="ECO:0007669"/>
    <property type="project" value="UniProtKB-SubCell"/>
</dbReference>
<reference evidence="13" key="3">
    <citation type="submission" date="2023-05" db="EMBL/GenBank/DDBJ databases">
        <authorList>
            <person name="Smith C.H."/>
        </authorList>
    </citation>
    <scope>NUCLEOTIDE SEQUENCE</scope>
    <source>
        <strain evidence="13">CHS0354</strain>
        <tissue evidence="13">Mantle</tissue>
    </source>
</reference>
<evidence type="ECO:0000259" key="12">
    <source>
        <dbReference type="PROSITE" id="PS50105"/>
    </source>
</evidence>